<protein>
    <recommendedName>
        <fullName evidence="2">N-acetylmuramoyl-L-alanine amidase</fullName>
        <ecNumber evidence="2">3.5.1.28</ecNumber>
    </recommendedName>
</protein>
<evidence type="ECO:0000256" key="4">
    <source>
        <dbReference type="SAM" id="SignalP"/>
    </source>
</evidence>
<dbReference type="CDD" id="cd02696">
    <property type="entry name" value="MurNAc-LAA"/>
    <property type="match status" value="1"/>
</dbReference>
<dbReference type="SUPFAM" id="SSF53187">
    <property type="entry name" value="Zn-dependent exopeptidases"/>
    <property type="match status" value="1"/>
</dbReference>
<dbReference type="RefSeq" id="WP_246093636.1">
    <property type="nucleotide sequence ID" value="NZ_BJNV01000034.1"/>
</dbReference>
<keyword evidence="3" id="KW-0378">Hydrolase</keyword>
<feature type="chain" id="PRO_5021296159" description="N-acetylmuramoyl-L-alanine amidase" evidence="4">
    <location>
        <begin position="23"/>
        <end position="248"/>
    </location>
</feature>
<proteinExistence type="predicted"/>
<evidence type="ECO:0000256" key="3">
    <source>
        <dbReference type="ARBA" id="ARBA00022801"/>
    </source>
</evidence>
<accession>A0A4Y4CX57</accession>
<dbReference type="GO" id="GO:0009253">
    <property type="term" value="P:peptidoglycan catabolic process"/>
    <property type="evidence" value="ECO:0007669"/>
    <property type="project" value="InterPro"/>
</dbReference>
<dbReference type="InterPro" id="IPR050695">
    <property type="entry name" value="N-acetylmuramoyl_amidase_3"/>
</dbReference>
<evidence type="ECO:0000256" key="2">
    <source>
        <dbReference type="ARBA" id="ARBA00011901"/>
    </source>
</evidence>
<evidence type="ECO:0000259" key="5">
    <source>
        <dbReference type="SMART" id="SM00646"/>
    </source>
</evidence>
<reference evidence="6 7" key="1">
    <citation type="submission" date="2019-06" db="EMBL/GenBank/DDBJ databases">
        <title>Whole genome shotgun sequence of Zoogloea ramigera NBRC 15342.</title>
        <authorList>
            <person name="Hosoyama A."/>
            <person name="Uohara A."/>
            <person name="Ohji S."/>
            <person name="Ichikawa N."/>
        </authorList>
    </citation>
    <scope>NUCLEOTIDE SEQUENCE [LARGE SCALE GENOMIC DNA]</scope>
    <source>
        <strain evidence="6 7">NBRC 15342</strain>
    </source>
</reference>
<feature type="signal peptide" evidence="4">
    <location>
        <begin position="1"/>
        <end position="22"/>
    </location>
</feature>
<dbReference type="GO" id="GO:0008745">
    <property type="term" value="F:N-acetylmuramoyl-L-alanine amidase activity"/>
    <property type="evidence" value="ECO:0007669"/>
    <property type="project" value="UniProtKB-EC"/>
</dbReference>
<name>A0A4Y4CX57_ZOORA</name>
<dbReference type="Gene3D" id="3.40.630.40">
    <property type="entry name" value="Zn-dependent exopeptidases"/>
    <property type="match status" value="1"/>
</dbReference>
<feature type="domain" description="MurNAc-LAA" evidence="5">
    <location>
        <begin position="84"/>
        <end position="232"/>
    </location>
</feature>
<dbReference type="Proteomes" id="UP000318422">
    <property type="component" value="Unassembled WGS sequence"/>
</dbReference>
<dbReference type="SMART" id="SM00646">
    <property type="entry name" value="Ami_3"/>
    <property type="match status" value="1"/>
</dbReference>
<organism evidence="6 7">
    <name type="scientific">Zoogloea ramigera</name>
    <dbReference type="NCBI Taxonomy" id="350"/>
    <lineage>
        <taxon>Bacteria</taxon>
        <taxon>Pseudomonadati</taxon>
        <taxon>Pseudomonadota</taxon>
        <taxon>Betaproteobacteria</taxon>
        <taxon>Rhodocyclales</taxon>
        <taxon>Zoogloeaceae</taxon>
        <taxon>Zoogloea</taxon>
    </lineage>
</organism>
<evidence type="ECO:0000313" key="7">
    <source>
        <dbReference type="Proteomes" id="UP000318422"/>
    </source>
</evidence>
<dbReference type="AlphaFoldDB" id="A0A4Y4CX57"/>
<comment type="caution">
    <text evidence="6">The sequence shown here is derived from an EMBL/GenBank/DDBJ whole genome shotgun (WGS) entry which is preliminary data.</text>
</comment>
<comment type="catalytic activity">
    <reaction evidence="1">
        <text>Hydrolyzes the link between N-acetylmuramoyl residues and L-amino acid residues in certain cell-wall glycopeptides.</text>
        <dbReference type="EC" id="3.5.1.28"/>
    </reaction>
</comment>
<sequence length="248" mass="25805">MKLRQLALASALCTVAATGARAATVAVDVGHFLAKPGATSAYGVPEFEYNHSLAAVIAARLAAGGAAVRLIGHRGELADLHARPREAEEGGAGFLLSVHHDSVKAHMLEPWVWRGRELAHSESASGFSLFVSRRNPQLAHSLACASAIGAALRAAGLHPTPHHSVGADGVGRPWADEQNGVYYYDNLVVLKYTRLPAVLLEAGVIVNRDEERELASPARRALTADAVAAGLAACGVTSGGGSAKMRSN</sequence>
<keyword evidence="7" id="KW-1185">Reference proteome</keyword>
<evidence type="ECO:0000256" key="1">
    <source>
        <dbReference type="ARBA" id="ARBA00001561"/>
    </source>
</evidence>
<dbReference type="GO" id="GO:0030288">
    <property type="term" value="C:outer membrane-bounded periplasmic space"/>
    <property type="evidence" value="ECO:0007669"/>
    <property type="project" value="TreeGrafter"/>
</dbReference>
<dbReference type="InterPro" id="IPR002508">
    <property type="entry name" value="MurNAc-LAA_cat"/>
</dbReference>
<dbReference type="EMBL" id="BJNV01000034">
    <property type="protein sequence ID" value="GEC96054.1"/>
    <property type="molecule type" value="Genomic_DNA"/>
</dbReference>
<dbReference type="EC" id="3.5.1.28" evidence="2"/>
<dbReference type="PANTHER" id="PTHR30404">
    <property type="entry name" value="N-ACETYLMURAMOYL-L-ALANINE AMIDASE"/>
    <property type="match status" value="1"/>
</dbReference>
<dbReference type="PANTHER" id="PTHR30404:SF0">
    <property type="entry name" value="N-ACETYLMURAMOYL-L-ALANINE AMIDASE AMIC"/>
    <property type="match status" value="1"/>
</dbReference>
<keyword evidence="4" id="KW-0732">Signal</keyword>
<dbReference type="Pfam" id="PF01520">
    <property type="entry name" value="Amidase_3"/>
    <property type="match status" value="1"/>
</dbReference>
<evidence type="ECO:0000313" key="6">
    <source>
        <dbReference type="EMBL" id="GEC96054.1"/>
    </source>
</evidence>
<gene>
    <name evidence="6" type="ORF">ZRA01_21270</name>
</gene>